<protein>
    <submittedName>
        <fullName evidence="2">Uncharacterized protein</fullName>
    </submittedName>
</protein>
<accession>A0A6C0CIX2</accession>
<keyword evidence="1" id="KW-1133">Transmembrane helix</keyword>
<proteinExistence type="predicted"/>
<keyword evidence="1" id="KW-0812">Transmembrane</keyword>
<feature type="transmembrane region" description="Helical" evidence="1">
    <location>
        <begin position="6"/>
        <end position="24"/>
    </location>
</feature>
<evidence type="ECO:0000313" key="2">
    <source>
        <dbReference type="EMBL" id="QHT04122.1"/>
    </source>
</evidence>
<name>A0A6C0CIX2_9ZZZZ</name>
<keyword evidence="1" id="KW-0472">Membrane</keyword>
<sequence>MNKLKILIRVIAFSVYLILFSLIIKNEFFMKEGFNTYFRQTLRPQVRNLKDAHEVVTYHFDTKFRDLRRSLGIY</sequence>
<reference evidence="2" key="1">
    <citation type="journal article" date="2020" name="Nature">
        <title>Giant virus diversity and host interactions through global metagenomics.</title>
        <authorList>
            <person name="Schulz F."/>
            <person name="Roux S."/>
            <person name="Paez-Espino D."/>
            <person name="Jungbluth S."/>
            <person name="Walsh D.A."/>
            <person name="Denef V.J."/>
            <person name="McMahon K.D."/>
            <person name="Konstantinidis K.T."/>
            <person name="Eloe-Fadrosh E.A."/>
            <person name="Kyrpides N.C."/>
            <person name="Woyke T."/>
        </authorList>
    </citation>
    <scope>NUCLEOTIDE SEQUENCE</scope>
    <source>
        <strain evidence="2">GVMAG-M-3300021185-45</strain>
    </source>
</reference>
<dbReference type="EMBL" id="MN739423">
    <property type="protein sequence ID" value="QHT04122.1"/>
    <property type="molecule type" value="Genomic_DNA"/>
</dbReference>
<dbReference type="AlphaFoldDB" id="A0A6C0CIX2"/>
<organism evidence="2">
    <name type="scientific">viral metagenome</name>
    <dbReference type="NCBI Taxonomy" id="1070528"/>
    <lineage>
        <taxon>unclassified sequences</taxon>
        <taxon>metagenomes</taxon>
        <taxon>organismal metagenomes</taxon>
    </lineage>
</organism>
<evidence type="ECO:0000256" key="1">
    <source>
        <dbReference type="SAM" id="Phobius"/>
    </source>
</evidence>